<organism evidence="1 2">
    <name type="scientific">Ferirhizobium litorale</name>
    <dbReference type="NCBI Taxonomy" id="2927786"/>
    <lineage>
        <taxon>Bacteria</taxon>
        <taxon>Pseudomonadati</taxon>
        <taxon>Pseudomonadota</taxon>
        <taxon>Alphaproteobacteria</taxon>
        <taxon>Hyphomicrobiales</taxon>
        <taxon>Rhizobiaceae</taxon>
        <taxon>Ferirhizobium</taxon>
    </lineage>
</organism>
<comment type="caution">
    <text evidence="1">The sequence shown here is derived from an EMBL/GenBank/DDBJ whole genome shotgun (WGS) entry which is preliminary data.</text>
</comment>
<evidence type="ECO:0000313" key="2">
    <source>
        <dbReference type="Proteomes" id="UP001161580"/>
    </source>
</evidence>
<reference evidence="1" key="1">
    <citation type="submission" date="2022-03" db="EMBL/GenBank/DDBJ databases">
        <title>Fererhizobium litorale gen. nov., sp. nov., isolated from sandy sediments of the Sea of Japan seashore.</title>
        <authorList>
            <person name="Romanenko L."/>
            <person name="Kurilenko V."/>
            <person name="Otstavnykh N."/>
            <person name="Svetashev V."/>
            <person name="Tekutyeva L."/>
            <person name="Isaeva M."/>
            <person name="Mikhailov V."/>
        </authorList>
    </citation>
    <scope>NUCLEOTIDE SEQUENCE</scope>
    <source>
        <strain evidence="1">KMM 9576</strain>
    </source>
</reference>
<evidence type="ECO:0000313" key="1">
    <source>
        <dbReference type="EMBL" id="MDI7920817.1"/>
    </source>
</evidence>
<sequence>MASARHIFIVGNGDIPVTAATAIDAADLVVRFNECGSYVRGGTRTDIVAICNTGRPAKAILGSQAWRECAPLHSASAIWSVRDPEKFAALRAPLMLSHPELDDFCDDYTAELSAFASAIGKRHEVIDRTVHEATDAALALHASGEYVVPSSGLIVIMAFLLGEARPADTVSITGFSHTGWDGHPFAAEKRLVDSLCADGRLNRLGAISTNSVCQGA</sequence>
<accession>A0AAE3U0Q6</accession>
<proteinExistence type="predicted"/>
<dbReference type="InterPro" id="IPR038578">
    <property type="entry name" value="GT29-like_sf"/>
</dbReference>
<protein>
    <submittedName>
        <fullName evidence="1">Urease operon accessory protein</fullName>
    </submittedName>
</protein>
<dbReference type="RefSeq" id="WP_311784979.1">
    <property type="nucleotide sequence ID" value="NZ_JALDYY010000001.1"/>
</dbReference>
<dbReference type="AlphaFoldDB" id="A0AAE3U0Q6"/>
<keyword evidence="2" id="KW-1185">Reference proteome</keyword>
<dbReference type="Gene3D" id="3.90.1480.20">
    <property type="entry name" value="Glycosyl transferase family 29"/>
    <property type="match status" value="1"/>
</dbReference>
<dbReference type="Proteomes" id="UP001161580">
    <property type="component" value="Unassembled WGS sequence"/>
</dbReference>
<name>A0AAE3U0Q6_9HYPH</name>
<dbReference type="EMBL" id="JALDYZ010000001">
    <property type="protein sequence ID" value="MDI7920817.1"/>
    <property type="molecule type" value="Genomic_DNA"/>
</dbReference>
<gene>
    <name evidence="1" type="ORF">MRS75_01820</name>
</gene>